<organism evidence="1 2">
    <name type="scientific">Luteimonas cucumeris</name>
    <dbReference type="NCBI Taxonomy" id="985012"/>
    <lineage>
        <taxon>Bacteria</taxon>
        <taxon>Pseudomonadati</taxon>
        <taxon>Pseudomonadota</taxon>
        <taxon>Gammaproteobacteria</taxon>
        <taxon>Lysobacterales</taxon>
        <taxon>Lysobacteraceae</taxon>
        <taxon>Luteimonas</taxon>
    </lineage>
</organism>
<proteinExistence type="predicted"/>
<comment type="caution">
    <text evidence="1">The sequence shown here is derived from an EMBL/GenBank/DDBJ whole genome shotgun (WGS) entry which is preliminary data.</text>
</comment>
<keyword evidence="2" id="KW-1185">Reference proteome</keyword>
<dbReference type="Proteomes" id="UP000315167">
    <property type="component" value="Unassembled WGS sequence"/>
</dbReference>
<evidence type="ECO:0000313" key="2">
    <source>
        <dbReference type="Proteomes" id="UP000315167"/>
    </source>
</evidence>
<gene>
    <name evidence="1" type="ORF">IP90_00979</name>
</gene>
<accession>A0A562LB28</accession>
<sequence>MSDTQKLVGMDAAPSNILEFGTPRRPAKHEPPLTDLELVALREMLVKFTIVAGACPVALRVLSDAQTAP</sequence>
<evidence type="ECO:0000313" key="1">
    <source>
        <dbReference type="EMBL" id="TWI04841.1"/>
    </source>
</evidence>
<reference evidence="1 2" key="1">
    <citation type="journal article" date="2015" name="Stand. Genomic Sci.">
        <title>Genomic Encyclopedia of Bacterial and Archaeal Type Strains, Phase III: the genomes of soil and plant-associated and newly described type strains.</title>
        <authorList>
            <person name="Whitman W.B."/>
            <person name="Woyke T."/>
            <person name="Klenk H.P."/>
            <person name="Zhou Y."/>
            <person name="Lilburn T.G."/>
            <person name="Beck B.J."/>
            <person name="De Vos P."/>
            <person name="Vandamme P."/>
            <person name="Eisen J.A."/>
            <person name="Garrity G."/>
            <person name="Hugenholtz P."/>
            <person name="Kyrpides N.C."/>
        </authorList>
    </citation>
    <scope>NUCLEOTIDE SEQUENCE [LARGE SCALE GENOMIC DNA]</scope>
    <source>
        <strain evidence="1 2">CGMCC 1.10821</strain>
    </source>
</reference>
<protein>
    <submittedName>
        <fullName evidence="1">Uncharacterized protein</fullName>
    </submittedName>
</protein>
<name>A0A562LB28_9GAMM</name>
<dbReference type="EMBL" id="VLKN01000002">
    <property type="protein sequence ID" value="TWI04841.1"/>
    <property type="molecule type" value="Genomic_DNA"/>
</dbReference>
<dbReference type="AlphaFoldDB" id="A0A562LB28"/>